<dbReference type="Proteomes" id="UP000828390">
    <property type="component" value="Unassembled WGS sequence"/>
</dbReference>
<name>A0A9D4FMA1_DREPO</name>
<protein>
    <submittedName>
        <fullName evidence="1">Uncharacterized protein</fullName>
    </submittedName>
</protein>
<evidence type="ECO:0000313" key="1">
    <source>
        <dbReference type="EMBL" id="KAH3801804.1"/>
    </source>
</evidence>
<organism evidence="1 2">
    <name type="scientific">Dreissena polymorpha</name>
    <name type="common">Zebra mussel</name>
    <name type="synonym">Mytilus polymorpha</name>
    <dbReference type="NCBI Taxonomy" id="45954"/>
    <lineage>
        <taxon>Eukaryota</taxon>
        <taxon>Metazoa</taxon>
        <taxon>Spiralia</taxon>
        <taxon>Lophotrochozoa</taxon>
        <taxon>Mollusca</taxon>
        <taxon>Bivalvia</taxon>
        <taxon>Autobranchia</taxon>
        <taxon>Heteroconchia</taxon>
        <taxon>Euheterodonta</taxon>
        <taxon>Imparidentia</taxon>
        <taxon>Neoheterodontei</taxon>
        <taxon>Myida</taxon>
        <taxon>Dreissenoidea</taxon>
        <taxon>Dreissenidae</taxon>
        <taxon>Dreissena</taxon>
    </lineage>
</organism>
<evidence type="ECO:0000313" key="2">
    <source>
        <dbReference type="Proteomes" id="UP000828390"/>
    </source>
</evidence>
<sequence length="185" mass="20899">MFKLAKDIIKTKFNVLNKFHEPKTNTHIHTCELIYEDRTKFSNSYDPTNVLTKFHEESPINVAYISSTSFRNSHIKKCEPSRSGHVLQQTGSHVFRRTISVFKLSGAIKRTNILTKFHKKWTINVTSIVKCPAPGGHCFTITALSPGGHVFQQTEIIFELVQAAIGVHLLTECRADCKLNVASIM</sequence>
<keyword evidence="2" id="KW-1185">Reference proteome</keyword>
<reference evidence="1" key="2">
    <citation type="submission" date="2020-11" db="EMBL/GenBank/DDBJ databases">
        <authorList>
            <person name="McCartney M.A."/>
            <person name="Auch B."/>
            <person name="Kono T."/>
            <person name="Mallez S."/>
            <person name="Becker A."/>
            <person name="Gohl D.M."/>
            <person name="Silverstein K.A.T."/>
            <person name="Koren S."/>
            <person name="Bechman K.B."/>
            <person name="Herman A."/>
            <person name="Abrahante J.E."/>
            <person name="Garbe J."/>
        </authorList>
    </citation>
    <scope>NUCLEOTIDE SEQUENCE</scope>
    <source>
        <strain evidence="1">Duluth1</strain>
        <tissue evidence="1">Whole animal</tissue>
    </source>
</reference>
<dbReference type="AlphaFoldDB" id="A0A9D4FMA1"/>
<proteinExistence type="predicted"/>
<dbReference type="EMBL" id="JAIWYP010000007">
    <property type="protein sequence ID" value="KAH3801804.1"/>
    <property type="molecule type" value="Genomic_DNA"/>
</dbReference>
<comment type="caution">
    <text evidence="1">The sequence shown here is derived from an EMBL/GenBank/DDBJ whole genome shotgun (WGS) entry which is preliminary data.</text>
</comment>
<gene>
    <name evidence="1" type="ORF">DPMN_155466</name>
</gene>
<reference evidence="1" key="1">
    <citation type="journal article" date="2019" name="bioRxiv">
        <title>The Genome of the Zebra Mussel, Dreissena polymorpha: A Resource for Invasive Species Research.</title>
        <authorList>
            <person name="McCartney M.A."/>
            <person name="Auch B."/>
            <person name="Kono T."/>
            <person name="Mallez S."/>
            <person name="Zhang Y."/>
            <person name="Obille A."/>
            <person name="Becker A."/>
            <person name="Abrahante J.E."/>
            <person name="Garbe J."/>
            <person name="Badalamenti J.P."/>
            <person name="Herman A."/>
            <person name="Mangelson H."/>
            <person name="Liachko I."/>
            <person name="Sullivan S."/>
            <person name="Sone E.D."/>
            <person name="Koren S."/>
            <person name="Silverstein K.A.T."/>
            <person name="Beckman K.B."/>
            <person name="Gohl D.M."/>
        </authorList>
    </citation>
    <scope>NUCLEOTIDE SEQUENCE</scope>
    <source>
        <strain evidence="1">Duluth1</strain>
        <tissue evidence="1">Whole animal</tissue>
    </source>
</reference>
<accession>A0A9D4FMA1</accession>